<evidence type="ECO:0000256" key="2">
    <source>
        <dbReference type="SAM" id="Phobius"/>
    </source>
</evidence>
<reference evidence="4" key="1">
    <citation type="submission" date="2016-01" db="EMBL/GenBank/DDBJ databases">
        <authorList>
            <person name="Mitreva M."/>
            <person name="Pepin K.H."/>
            <person name="Mihindukulasuriya K.A."/>
            <person name="Fulton R."/>
            <person name="Fronick C."/>
            <person name="O'Laughlin M."/>
            <person name="Miner T."/>
            <person name="Herter B."/>
            <person name="Rosa B.A."/>
            <person name="Cordes M."/>
            <person name="Tomlinson C."/>
            <person name="Wollam A."/>
            <person name="Palsikar V.B."/>
            <person name="Mardis E.R."/>
            <person name="Wilson R.K."/>
        </authorList>
    </citation>
    <scope>NUCLEOTIDE SEQUENCE [LARGE SCALE GENOMIC DNA]</scope>
    <source>
        <strain evidence="4">KA00683</strain>
    </source>
</reference>
<gene>
    <name evidence="3" type="ORF">HMPREF3185_01859</name>
</gene>
<feature type="region of interest" description="Disordered" evidence="1">
    <location>
        <begin position="1"/>
        <end position="32"/>
    </location>
</feature>
<keyword evidence="4" id="KW-1185">Reference proteome</keyword>
<name>A0A134B1V2_9PORP</name>
<evidence type="ECO:0000256" key="1">
    <source>
        <dbReference type="SAM" id="MobiDB-lite"/>
    </source>
</evidence>
<dbReference type="OrthoDB" id="1014484at2"/>
<keyword evidence="2" id="KW-0472">Membrane</keyword>
<accession>A0A134B1V2</accession>
<dbReference type="InterPro" id="IPR045755">
    <property type="entry name" value="FtsL-like"/>
</dbReference>
<feature type="compositionally biased region" description="Basic and acidic residues" evidence="1">
    <location>
        <begin position="10"/>
        <end position="32"/>
    </location>
</feature>
<dbReference type="STRING" id="322095.HMPREF3185_01859"/>
<proteinExistence type="predicted"/>
<organism evidence="3 4">
    <name type="scientific">Porphyromonas somerae</name>
    <dbReference type="NCBI Taxonomy" id="322095"/>
    <lineage>
        <taxon>Bacteria</taxon>
        <taxon>Pseudomonadati</taxon>
        <taxon>Bacteroidota</taxon>
        <taxon>Bacteroidia</taxon>
        <taxon>Bacteroidales</taxon>
        <taxon>Porphyromonadaceae</taxon>
        <taxon>Porphyromonas</taxon>
    </lineage>
</organism>
<dbReference type="EMBL" id="LSDK01000130">
    <property type="protein sequence ID" value="KXB73921.1"/>
    <property type="molecule type" value="Genomic_DNA"/>
</dbReference>
<evidence type="ECO:0000313" key="3">
    <source>
        <dbReference type="EMBL" id="KXB73921.1"/>
    </source>
</evidence>
<comment type="caution">
    <text evidence="3">The sequence shown here is derived from an EMBL/GenBank/DDBJ whole genome shotgun (WGS) entry which is preliminary data.</text>
</comment>
<dbReference type="PATRIC" id="fig|322095.3.peg.1834"/>
<sequence>MTPDEYIPSDESRHYEADTPHEPHYTDAHEGEEDRERGLIEWIENDLWGLPGLRKNIRFIAYCLFLVGVMIAWPYIYQGSLREITSLEKKLEDIRYKALFTSAALIEYERINNIMTKVDQYQLQLVPATQPPYLLVDSGQYPTPKPH</sequence>
<dbReference type="AlphaFoldDB" id="A0A134B1V2"/>
<keyword evidence="2" id="KW-0812">Transmembrane</keyword>
<feature type="transmembrane region" description="Helical" evidence="2">
    <location>
        <begin position="59"/>
        <end position="77"/>
    </location>
</feature>
<protein>
    <submittedName>
        <fullName evidence="3">Uncharacterized protein</fullName>
    </submittedName>
</protein>
<dbReference type="RefSeq" id="WP_060935938.1">
    <property type="nucleotide sequence ID" value="NZ_KQ960463.1"/>
</dbReference>
<dbReference type="Pfam" id="PF19579">
    <property type="entry name" value="FtsL_2"/>
    <property type="match status" value="1"/>
</dbReference>
<dbReference type="Proteomes" id="UP000070224">
    <property type="component" value="Unassembled WGS sequence"/>
</dbReference>
<keyword evidence="2" id="KW-1133">Transmembrane helix</keyword>
<evidence type="ECO:0000313" key="4">
    <source>
        <dbReference type="Proteomes" id="UP000070224"/>
    </source>
</evidence>